<feature type="domain" description="Reverse transcriptase/retrotransposon-derived protein RNase H-like" evidence="1">
    <location>
        <begin position="33"/>
        <end position="131"/>
    </location>
</feature>
<protein>
    <recommendedName>
        <fullName evidence="1">Reverse transcriptase/retrotransposon-derived protein RNase H-like domain-containing protein</fullName>
    </recommendedName>
</protein>
<proteinExistence type="predicted"/>
<dbReference type="Pfam" id="PF17919">
    <property type="entry name" value="RT_RNaseH_2"/>
    <property type="match status" value="1"/>
</dbReference>
<evidence type="ECO:0000313" key="2">
    <source>
        <dbReference type="Ensembl" id="ENSGMOP00000055559.1"/>
    </source>
</evidence>
<organism evidence="2 3">
    <name type="scientific">Gadus morhua</name>
    <name type="common">Atlantic cod</name>
    <dbReference type="NCBI Taxonomy" id="8049"/>
    <lineage>
        <taxon>Eukaryota</taxon>
        <taxon>Metazoa</taxon>
        <taxon>Chordata</taxon>
        <taxon>Craniata</taxon>
        <taxon>Vertebrata</taxon>
        <taxon>Euteleostomi</taxon>
        <taxon>Actinopterygii</taxon>
        <taxon>Neopterygii</taxon>
        <taxon>Teleostei</taxon>
        <taxon>Neoteleostei</taxon>
        <taxon>Acanthomorphata</taxon>
        <taxon>Zeiogadaria</taxon>
        <taxon>Gadariae</taxon>
        <taxon>Gadiformes</taxon>
        <taxon>Gadoidei</taxon>
        <taxon>Gadidae</taxon>
        <taxon>Gadus</taxon>
    </lineage>
</organism>
<evidence type="ECO:0000313" key="3">
    <source>
        <dbReference type="Proteomes" id="UP000694546"/>
    </source>
</evidence>
<dbReference type="InterPro" id="IPR043128">
    <property type="entry name" value="Rev_trsase/Diguanyl_cyclase"/>
</dbReference>
<name>A0A8C5C0B9_GADMO</name>
<reference evidence="2" key="1">
    <citation type="submission" date="2025-08" db="UniProtKB">
        <authorList>
            <consortium name="Ensembl"/>
        </authorList>
    </citation>
    <scope>IDENTIFICATION</scope>
</reference>
<reference evidence="2" key="2">
    <citation type="submission" date="2025-09" db="UniProtKB">
        <authorList>
            <consortium name="Ensembl"/>
        </authorList>
    </citation>
    <scope>IDENTIFICATION</scope>
</reference>
<dbReference type="InterPro" id="IPR041577">
    <property type="entry name" value="RT_RNaseH_2"/>
</dbReference>
<dbReference type="PANTHER" id="PTHR33064">
    <property type="entry name" value="POL PROTEIN"/>
    <property type="match status" value="1"/>
</dbReference>
<sequence length="173" mass="19061">MANFCRQWIFEYRAMEAVLRNATLNDKPVNIEWSEEINIAFESLQKASSTAPALGLPDYSLPFHLFVSECNGHANGILSQQHCSGKRPVAYYSTSLPPVVLGMPGCLRTVAAAAVMVEKSSPIVLDHDCTIYSPHLMMSLYYKIVLMVVKRQSGPRMVVHPLSQACGSTLMVG</sequence>
<dbReference type="PANTHER" id="PTHR33064:SF37">
    <property type="entry name" value="RIBONUCLEASE H"/>
    <property type="match status" value="1"/>
</dbReference>
<dbReference type="Gene3D" id="3.30.70.270">
    <property type="match status" value="1"/>
</dbReference>
<dbReference type="InterPro" id="IPR043502">
    <property type="entry name" value="DNA/RNA_pol_sf"/>
</dbReference>
<dbReference type="SUPFAM" id="SSF56672">
    <property type="entry name" value="DNA/RNA polymerases"/>
    <property type="match status" value="1"/>
</dbReference>
<dbReference type="InterPro" id="IPR051320">
    <property type="entry name" value="Viral_Replic_Matur_Polypro"/>
</dbReference>
<dbReference type="GeneTree" id="ENSGT00970000193630"/>
<keyword evidence="3" id="KW-1185">Reference proteome</keyword>
<dbReference type="Ensembl" id="ENSGMOT00000057160.1">
    <property type="protein sequence ID" value="ENSGMOP00000055559.1"/>
    <property type="gene ID" value="ENSGMOG00000026120.1"/>
</dbReference>
<dbReference type="Proteomes" id="UP000694546">
    <property type="component" value="Chromosome 4"/>
</dbReference>
<dbReference type="OMA" id="TAMNCAY"/>
<accession>A0A8C5C0B9</accession>
<dbReference type="AlphaFoldDB" id="A0A8C5C0B9"/>
<dbReference type="Gene3D" id="3.10.20.370">
    <property type="match status" value="1"/>
</dbReference>
<evidence type="ECO:0000259" key="1">
    <source>
        <dbReference type="Pfam" id="PF17919"/>
    </source>
</evidence>